<feature type="transmembrane region" description="Helical" evidence="6">
    <location>
        <begin position="117"/>
        <end position="140"/>
    </location>
</feature>
<evidence type="ECO:0000256" key="6">
    <source>
        <dbReference type="SAM" id="Phobius"/>
    </source>
</evidence>
<dbReference type="eggNOG" id="COG4129">
    <property type="taxonomic scope" value="Bacteria"/>
</dbReference>
<keyword evidence="5 6" id="KW-0472">Membrane</keyword>
<dbReference type="RefSeq" id="WP_010768545.1">
    <property type="nucleotide sequence ID" value="NZ_ASWE01000002.1"/>
</dbReference>
<name>R3W7X0_9ENTE</name>
<dbReference type="Pfam" id="PF06081">
    <property type="entry name" value="ArAE_1"/>
    <property type="match status" value="1"/>
</dbReference>
<keyword evidence="9" id="KW-1185">Reference proteome</keyword>
<evidence type="ECO:0000256" key="1">
    <source>
        <dbReference type="ARBA" id="ARBA00004651"/>
    </source>
</evidence>
<evidence type="ECO:0000256" key="4">
    <source>
        <dbReference type="ARBA" id="ARBA00022989"/>
    </source>
</evidence>
<evidence type="ECO:0000313" key="9">
    <source>
        <dbReference type="Proteomes" id="UP000013785"/>
    </source>
</evidence>
<dbReference type="InterPro" id="IPR021062">
    <property type="entry name" value="ArAE_1_C"/>
</dbReference>
<feature type="transmembrane region" description="Helical" evidence="6">
    <location>
        <begin position="52"/>
        <end position="74"/>
    </location>
</feature>
<dbReference type="InterPro" id="IPR010343">
    <property type="entry name" value="ArAE_1"/>
</dbReference>
<organism evidence="8 9">
    <name type="scientific">Enterococcus phoeniculicola ATCC BAA-412</name>
    <dbReference type="NCBI Taxonomy" id="1158610"/>
    <lineage>
        <taxon>Bacteria</taxon>
        <taxon>Bacillati</taxon>
        <taxon>Bacillota</taxon>
        <taxon>Bacilli</taxon>
        <taxon>Lactobacillales</taxon>
        <taxon>Enterococcaceae</taxon>
        <taxon>Enterococcus</taxon>
    </lineage>
</organism>
<dbReference type="EMBL" id="AJAT01000015">
    <property type="protein sequence ID" value="EOL43901.1"/>
    <property type="molecule type" value="Genomic_DNA"/>
</dbReference>
<evidence type="ECO:0000313" key="8">
    <source>
        <dbReference type="EMBL" id="EOL43901.1"/>
    </source>
</evidence>
<dbReference type="PATRIC" id="fig|1158610.3.peg.1876"/>
<dbReference type="STRING" id="154621.RV11_GL001083"/>
<dbReference type="HOGENOM" id="CLU_067525_0_0_9"/>
<dbReference type="Gene3D" id="1.20.120.940">
    <property type="entry name" value="Putative aromatic acid exporter, C-terminal domain"/>
    <property type="match status" value="1"/>
</dbReference>
<evidence type="ECO:0000256" key="3">
    <source>
        <dbReference type="ARBA" id="ARBA00022692"/>
    </source>
</evidence>
<dbReference type="OrthoDB" id="357521at2"/>
<sequence>MRIGLRTVKTGVSAALAMILANALQLLYAPSAGIIAVLSVTNSKKSSLQTGIYRLFSLTLATLISYICFSLLGYQPIAFGIFLLLFIPIAVSLGLSDGIVVSSVLVTHYLVEESMSWGIIFNEYLLMTIGVGFALIANLYMPNAENRLKEDQQIIETMFKKLLTEMSSYLKQEITEQKLLENCNGLLSFIRQGQLRAQTYQENQWVVRDVYYASYFAMRRSQVSVLHDMIESLDRIEVVEIQVEKIVALLEYTSETFAEENDGNEILARIFDVYEEYRQMTLPISREEFENRAELFQFLQSFKSFIEIKAEFSQRITE</sequence>
<dbReference type="InterPro" id="IPR038323">
    <property type="entry name" value="ArAE_1_C_sf"/>
</dbReference>
<dbReference type="Pfam" id="PF11728">
    <property type="entry name" value="ArAE_1_C"/>
    <property type="match status" value="1"/>
</dbReference>
<dbReference type="PANTHER" id="PTHR40064">
    <property type="entry name" value="MEMBRANE PROTEIN-RELATED"/>
    <property type="match status" value="1"/>
</dbReference>
<evidence type="ECO:0000256" key="2">
    <source>
        <dbReference type="ARBA" id="ARBA00022475"/>
    </source>
</evidence>
<feature type="domain" description="Putative aromatic acid exporter C-terminal" evidence="7">
    <location>
        <begin position="145"/>
        <end position="309"/>
    </location>
</feature>
<keyword evidence="4 6" id="KW-1133">Transmembrane helix</keyword>
<dbReference type="AlphaFoldDB" id="R3W7X0"/>
<proteinExistence type="predicted"/>
<accession>R3W7X0</accession>
<dbReference type="Proteomes" id="UP000013785">
    <property type="component" value="Unassembled WGS sequence"/>
</dbReference>
<reference evidence="8 9" key="1">
    <citation type="submission" date="2013-02" db="EMBL/GenBank/DDBJ databases">
        <title>The Genome Sequence of Enterococcus phoeniculicola BAA-412.</title>
        <authorList>
            <consortium name="The Broad Institute Genome Sequencing Platform"/>
            <consortium name="The Broad Institute Genome Sequencing Center for Infectious Disease"/>
            <person name="Earl A.M."/>
            <person name="Gilmore M.S."/>
            <person name="Lebreton F."/>
            <person name="Walker B."/>
            <person name="Young S.K."/>
            <person name="Zeng Q."/>
            <person name="Gargeya S."/>
            <person name="Fitzgerald M."/>
            <person name="Haas B."/>
            <person name="Abouelleil A."/>
            <person name="Alvarado L."/>
            <person name="Arachchi H.M."/>
            <person name="Berlin A.M."/>
            <person name="Chapman S.B."/>
            <person name="Dewar J."/>
            <person name="Goldberg J."/>
            <person name="Griggs A."/>
            <person name="Gujja S."/>
            <person name="Hansen M."/>
            <person name="Howarth C."/>
            <person name="Imamovic A."/>
            <person name="Larimer J."/>
            <person name="McCowan C."/>
            <person name="Murphy C."/>
            <person name="Neiman D."/>
            <person name="Pearson M."/>
            <person name="Priest M."/>
            <person name="Roberts A."/>
            <person name="Saif S."/>
            <person name="Shea T."/>
            <person name="Sisk P."/>
            <person name="Sykes S."/>
            <person name="Wortman J."/>
            <person name="Nusbaum C."/>
            <person name="Birren B."/>
        </authorList>
    </citation>
    <scope>NUCLEOTIDE SEQUENCE [LARGE SCALE GENOMIC DNA]</scope>
    <source>
        <strain evidence="8 9">ATCC BAA-412</strain>
    </source>
</reference>
<feature type="transmembrane region" description="Helical" evidence="6">
    <location>
        <begin position="81"/>
        <end position="111"/>
    </location>
</feature>
<evidence type="ECO:0000259" key="7">
    <source>
        <dbReference type="Pfam" id="PF11728"/>
    </source>
</evidence>
<evidence type="ECO:0000256" key="5">
    <source>
        <dbReference type="ARBA" id="ARBA00023136"/>
    </source>
</evidence>
<keyword evidence="3 6" id="KW-0812">Transmembrane</keyword>
<keyword evidence="2" id="KW-1003">Cell membrane</keyword>
<comment type="subcellular location">
    <subcellularLocation>
        <location evidence="1">Cell membrane</location>
        <topology evidence="1">Multi-pass membrane protein</topology>
    </subcellularLocation>
</comment>
<dbReference type="PANTHER" id="PTHR40064:SF1">
    <property type="entry name" value="MEMBRANE PROTEIN"/>
    <property type="match status" value="1"/>
</dbReference>
<dbReference type="GO" id="GO:0005886">
    <property type="term" value="C:plasma membrane"/>
    <property type="evidence" value="ECO:0007669"/>
    <property type="project" value="UniProtKB-SubCell"/>
</dbReference>
<protein>
    <recommendedName>
        <fullName evidence="7">Putative aromatic acid exporter C-terminal domain-containing protein</fullName>
    </recommendedName>
</protein>
<dbReference type="InterPro" id="IPR052984">
    <property type="entry name" value="UPF0421"/>
</dbReference>
<feature type="transmembrane region" description="Helical" evidence="6">
    <location>
        <begin position="12"/>
        <end position="40"/>
    </location>
</feature>
<comment type="caution">
    <text evidence="8">The sequence shown here is derived from an EMBL/GenBank/DDBJ whole genome shotgun (WGS) entry which is preliminary data.</text>
</comment>
<gene>
    <name evidence="8" type="ORF">UC3_01882</name>
</gene>